<dbReference type="InterPro" id="IPR024752">
    <property type="entry name" value="Myb/SANT-like_dom"/>
</dbReference>
<comment type="caution">
    <text evidence="2">The sequence shown here is derived from an EMBL/GenBank/DDBJ whole genome shotgun (WGS) entry which is preliminary data.</text>
</comment>
<dbReference type="Pfam" id="PF12776">
    <property type="entry name" value="Myb_DNA-bind_3"/>
    <property type="match status" value="1"/>
</dbReference>
<dbReference type="EMBL" id="JBJXBP010000004">
    <property type="protein sequence ID" value="KAL3834149.1"/>
    <property type="molecule type" value="Genomic_DNA"/>
</dbReference>
<protein>
    <recommendedName>
        <fullName evidence="1">Myb/SANT-like domain-containing protein</fullName>
    </recommendedName>
</protein>
<sequence>MATKFWVEEDLQFFLDKLMEESGAGRIHFSCKNDKVFDIITADLVKRTGKPYTMEMVDIEYHRLHGRYWVWEQALKSKFVKWDPVENKLLVRDEALWNILLKVVEYSHLIIIF</sequence>
<dbReference type="Proteomes" id="UP001634393">
    <property type="component" value="Unassembled WGS sequence"/>
</dbReference>
<keyword evidence="3" id="KW-1185">Reference proteome</keyword>
<accession>A0ABD3TB39</accession>
<evidence type="ECO:0000259" key="1">
    <source>
        <dbReference type="Pfam" id="PF12776"/>
    </source>
</evidence>
<reference evidence="2 3" key="1">
    <citation type="submission" date="2024-12" db="EMBL/GenBank/DDBJ databases">
        <title>The unique morphological basis and parallel evolutionary history of personate flowers in Penstemon.</title>
        <authorList>
            <person name="Depatie T.H."/>
            <person name="Wessinger C.A."/>
        </authorList>
    </citation>
    <scope>NUCLEOTIDE SEQUENCE [LARGE SCALE GENOMIC DNA]</scope>
    <source>
        <strain evidence="2">WTNN_2</strain>
        <tissue evidence="2">Leaf</tissue>
    </source>
</reference>
<name>A0ABD3TB39_9LAMI</name>
<gene>
    <name evidence="2" type="ORF">ACJIZ3_008885</name>
</gene>
<evidence type="ECO:0000313" key="2">
    <source>
        <dbReference type="EMBL" id="KAL3834149.1"/>
    </source>
</evidence>
<evidence type="ECO:0000313" key="3">
    <source>
        <dbReference type="Proteomes" id="UP001634393"/>
    </source>
</evidence>
<organism evidence="2 3">
    <name type="scientific">Penstemon smallii</name>
    <dbReference type="NCBI Taxonomy" id="265156"/>
    <lineage>
        <taxon>Eukaryota</taxon>
        <taxon>Viridiplantae</taxon>
        <taxon>Streptophyta</taxon>
        <taxon>Embryophyta</taxon>
        <taxon>Tracheophyta</taxon>
        <taxon>Spermatophyta</taxon>
        <taxon>Magnoliopsida</taxon>
        <taxon>eudicotyledons</taxon>
        <taxon>Gunneridae</taxon>
        <taxon>Pentapetalae</taxon>
        <taxon>asterids</taxon>
        <taxon>lamiids</taxon>
        <taxon>Lamiales</taxon>
        <taxon>Plantaginaceae</taxon>
        <taxon>Cheloneae</taxon>
        <taxon>Penstemon</taxon>
    </lineage>
</organism>
<dbReference type="AlphaFoldDB" id="A0ABD3TB39"/>
<feature type="domain" description="Myb/SANT-like" evidence="1">
    <location>
        <begin position="6"/>
        <end position="97"/>
    </location>
</feature>
<proteinExistence type="predicted"/>